<reference evidence="2" key="1">
    <citation type="submission" date="2018-01" db="EMBL/GenBank/DDBJ databases">
        <authorList>
            <person name="Yu X.-D."/>
        </authorList>
    </citation>
    <scope>NUCLEOTIDE SEQUENCE</scope>
    <source>
        <strain evidence="2">ZX-21</strain>
    </source>
</reference>
<feature type="signal peptide" evidence="1">
    <location>
        <begin position="1"/>
        <end position="20"/>
    </location>
</feature>
<evidence type="ECO:0000313" key="3">
    <source>
        <dbReference type="Proteomes" id="UP000237222"/>
    </source>
</evidence>
<gene>
    <name evidence="2" type="ORF">C0068_07555</name>
</gene>
<comment type="caution">
    <text evidence="2">The sequence shown here is derived from an EMBL/GenBank/DDBJ whole genome shotgun (WGS) entry which is preliminary data.</text>
</comment>
<evidence type="ECO:0008006" key="4">
    <source>
        <dbReference type="Google" id="ProtNLM"/>
    </source>
</evidence>
<evidence type="ECO:0000256" key="1">
    <source>
        <dbReference type="SAM" id="SignalP"/>
    </source>
</evidence>
<dbReference type="OrthoDB" id="6072288at2"/>
<protein>
    <recommendedName>
        <fullName evidence="4">TolC family protein</fullName>
    </recommendedName>
</protein>
<dbReference type="Proteomes" id="UP000237222">
    <property type="component" value="Unassembled WGS sequence"/>
</dbReference>
<name>A0A2S4HH10_9GAMM</name>
<organism evidence="2 3">
    <name type="scientific">Zhongshania marina</name>
    <dbReference type="NCBI Taxonomy" id="2304603"/>
    <lineage>
        <taxon>Bacteria</taxon>
        <taxon>Pseudomonadati</taxon>
        <taxon>Pseudomonadota</taxon>
        <taxon>Gammaproteobacteria</taxon>
        <taxon>Cellvibrionales</taxon>
        <taxon>Spongiibacteraceae</taxon>
        <taxon>Zhongshania</taxon>
    </lineage>
</organism>
<dbReference type="EMBL" id="PQGG01000018">
    <property type="protein sequence ID" value="POP53278.1"/>
    <property type="molecule type" value="Genomic_DNA"/>
</dbReference>
<proteinExistence type="predicted"/>
<dbReference type="RefSeq" id="WP_103683885.1">
    <property type="nucleotide sequence ID" value="NZ_PQGG01000018.1"/>
</dbReference>
<sequence>MRVFIVLSLLLSSLSSNVLADTYTQGTGRDPRLRVAYFNARTHKPFDALIELATTANKRGQIIDAGPEMNAAFLAAANELGVSLSALGIKLSHQNESQYVGNSAADIYANYNRGVSLLKSNTPLDGVSVLKEISVGEYLENDTILLQDKANLTLAYYFLESGDNRSAVHYFRQVRRLSMYANKALVGLGWALLSPNTGTEGETALDKLNASKVSAEGYLWSGSEDDIAWSRREAPFRRAWAIAKGEKEEDLRAAIVPWMELINRDSLDPAVQEVMLILPYIMLHWDGQETRAQQYYVSAVERLKQASQDLVKIENDIRSGGLISSIRAADIDSNGWDIWLSELTANRLGGYLSLLLDSAEFRNTLQELRQLDLIYKRLNTLGGGSNEAALAEVDDARATLASELEKLALTRIVERRHRTEAYSAEAEFALARNYERLRLQLSGVVWSGGES</sequence>
<feature type="chain" id="PRO_5015646819" description="TolC family protein" evidence="1">
    <location>
        <begin position="21"/>
        <end position="451"/>
    </location>
</feature>
<accession>A0A2S4HH10</accession>
<dbReference type="AlphaFoldDB" id="A0A2S4HH10"/>
<evidence type="ECO:0000313" key="2">
    <source>
        <dbReference type="EMBL" id="POP53278.1"/>
    </source>
</evidence>
<keyword evidence="1" id="KW-0732">Signal</keyword>